<dbReference type="InterPro" id="IPR015813">
    <property type="entry name" value="Pyrv/PenolPyrv_kinase-like_dom"/>
</dbReference>
<gene>
    <name evidence="1" type="ORF">D5H75_34510</name>
</gene>
<dbReference type="Pfam" id="PF13714">
    <property type="entry name" value="PEP_mutase"/>
    <property type="match status" value="1"/>
</dbReference>
<keyword evidence="1" id="KW-0670">Pyruvate</keyword>
<dbReference type="PANTHER" id="PTHR42905">
    <property type="entry name" value="PHOSPHOENOLPYRUVATE CARBOXYLASE"/>
    <property type="match status" value="1"/>
</dbReference>
<dbReference type="CDD" id="cd00377">
    <property type="entry name" value="ICL_PEPM"/>
    <property type="match status" value="1"/>
</dbReference>
<comment type="caution">
    <text evidence="1">The sequence shown here is derived from an EMBL/GenBank/DDBJ whole genome shotgun (WGS) entry which is preliminary data.</text>
</comment>
<accession>A0A3A4A4M7</accession>
<protein>
    <submittedName>
        <fullName evidence="1">Isocitrate lyase/phosphoenolpyruvate mutase family protein</fullName>
    </submittedName>
</protein>
<dbReference type="SUPFAM" id="SSF51621">
    <property type="entry name" value="Phosphoenolpyruvate/pyruvate domain"/>
    <property type="match status" value="1"/>
</dbReference>
<organism evidence="1 2">
    <name type="scientific">Bailinhaonella thermotolerans</name>
    <dbReference type="NCBI Taxonomy" id="1070861"/>
    <lineage>
        <taxon>Bacteria</taxon>
        <taxon>Bacillati</taxon>
        <taxon>Actinomycetota</taxon>
        <taxon>Actinomycetes</taxon>
        <taxon>Streptosporangiales</taxon>
        <taxon>Streptosporangiaceae</taxon>
        <taxon>Bailinhaonella</taxon>
    </lineage>
</organism>
<dbReference type="EMBL" id="QZEY01000021">
    <property type="protein sequence ID" value="RJL22709.1"/>
    <property type="molecule type" value="Genomic_DNA"/>
</dbReference>
<dbReference type="OrthoDB" id="9780430at2"/>
<dbReference type="Gene3D" id="3.20.20.60">
    <property type="entry name" value="Phosphoenolpyruvate-binding domains"/>
    <property type="match status" value="1"/>
</dbReference>
<proteinExistence type="predicted"/>
<dbReference type="Proteomes" id="UP000265768">
    <property type="component" value="Unassembled WGS sequence"/>
</dbReference>
<keyword evidence="1" id="KW-0456">Lyase</keyword>
<dbReference type="RefSeq" id="WP_119930801.1">
    <property type="nucleotide sequence ID" value="NZ_QZEY01000021.1"/>
</dbReference>
<dbReference type="AlphaFoldDB" id="A0A3A4A4M7"/>
<dbReference type="InterPro" id="IPR039556">
    <property type="entry name" value="ICL/PEPM"/>
</dbReference>
<reference evidence="1 2" key="1">
    <citation type="submission" date="2018-09" db="EMBL/GenBank/DDBJ databases">
        <title>YIM 75507 draft genome.</title>
        <authorList>
            <person name="Tang S."/>
            <person name="Feng Y."/>
        </authorList>
    </citation>
    <scope>NUCLEOTIDE SEQUENCE [LARGE SCALE GENOMIC DNA]</scope>
    <source>
        <strain evidence="1 2">YIM 75507</strain>
    </source>
</reference>
<dbReference type="InterPro" id="IPR040442">
    <property type="entry name" value="Pyrv_kinase-like_dom_sf"/>
</dbReference>
<dbReference type="GO" id="GO:0016829">
    <property type="term" value="F:lyase activity"/>
    <property type="evidence" value="ECO:0007669"/>
    <property type="project" value="UniProtKB-KW"/>
</dbReference>
<dbReference type="PANTHER" id="PTHR42905:SF16">
    <property type="entry name" value="CARBOXYPHOSPHONOENOLPYRUVATE PHOSPHONOMUTASE-LIKE PROTEIN (AFU_ORTHOLOGUE AFUA_5G07230)"/>
    <property type="match status" value="1"/>
</dbReference>
<name>A0A3A4A4M7_9ACTN</name>
<evidence type="ECO:0000313" key="1">
    <source>
        <dbReference type="EMBL" id="RJL22709.1"/>
    </source>
</evidence>
<sequence>MNSQIEKARAFRALHVPGTPLALANAWDAGSAAVIAASGAAAVATTSAGVAWSLGAGDGGRLTREAAVGAVQRICAVVGVPVTADIEDGYGEDADAVAVTVREVIAAGAVGVNIEDGDLRGPGPLRHSAEQAARIAAARKAADETGVPLFVNARIDTYLRGTGEASTRLGETVGRARAYLDAGADGIFVPGLIDLDAIAVLVAETAAPVNVMVWPGAPDVAALAGAGVARISLGSGVAQAAYGLARLAAGELAEAGTYGAVAGGVDYGEMNGLVNPAG</sequence>
<keyword evidence="2" id="KW-1185">Reference proteome</keyword>
<evidence type="ECO:0000313" key="2">
    <source>
        <dbReference type="Proteomes" id="UP000265768"/>
    </source>
</evidence>